<evidence type="ECO:0000313" key="1">
    <source>
        <dbReference type="EMBL" id="KGG87413.1"/>
    </source>
</evidence>
<name>A0A0E3BA95_9BURK</name>
<sequence length="164" mass="18773">MTASLQHFQGNLFISNDGAVVDANRLMQEIDREKDQAELYRDGYVYTALARTRKPVQHISGTIMKDTETDQTFDVTNKHRLLLALREQNKELFQGLVMRDLAREFFEHRLASCEASKQQDTDGCLKFTAMARDVANRYMKLTGLKSVNDAVLAMRSMRTLGDLH</sequence>
<accession>A0A0E3BA95</accession>
<dbReference type="RefSeq" id="WP_034381977.1">
    <property type="nucleotide sequence ID" value="NZ_AWTN01000108.1"/>
</dbReference>
<dbReference type="EMBL" id="AWTN01000108">
    <property type="protein sequence ID" value="KGG87413.1"/>
    <property type="molecule type" value="Genomic_DNA"/>
</dbReference>
<evidence type="ECO:0000313" key="2">
    <source>
        <dbReference type="Proteomes" id="UP000029567"/>
    </source>
</evidence>
<comment type="caution">
    <text evidence="1">The sequence shown here is derived from an EMBL/GenBank/DDBJ whole genome shotgun (WGS) entry which is preliminary data.</text>
</comment>
<dbReference type="AlphaFoldDB" id="A0A0E3BA95"/>
<dbReference type="Proteomes" id="UP000029567">
    <property type="component" value="Unassembled WGS sequence"/>
</dbReference>
<gene>
    <name evidence="1" type="ORF">P245_20335</name>
</gene>
<reference evidence="1 2" key="1">
    <citation type="submission" date="2013-09" db="EMBL/GenBank/DDBJ databases">
        <title>High correlation between genotypes and phenotypes of environmental bacteria Comamonas testosteroni strains.</title>
        <authorList>
            <person name="Liu L."/>
            <person name="Zhu W."/>
            <person name="Xia X."/>
            <person name="Xu B."/>
            <person name="Luo M."/>
            <person name="Wang G."/>
        </authorList>
    </citation>
    <scope>NUCLEOTIDE SEQUENCE [LARGE SCALE GENOMIC DNA]</scope>
    <source>
        <strain evidence="1 2">JL14</strain>
    </source>
</reference>
<proteinExistence type="predicted"/>
<organism evidence="1 2">
    <name type="scientific">Comamonas thiooxydans</name>
    <dbReference type="NCBI Taxonomy" id="363952"/>
    <lineage>
        <taxon>Bacteria</taxon>
        <taxon>Pseudomonadati</taxon>
        <taxon>Pseudomonadota</taxon>
        <taxon>Betaproteobacteria</taxon>
        <taxon>Burkholderiales</taxon>
        <taxon>Comamonadaceae</taxon>
        <taxon>Comamonas</taxon>
    </lineage>
</organism>
<protein>
    <submittedName>
        <fullName evidence="1">Uncharacterized protein</fullName>
    </submittedName>
</protein>